<dbReference type="Proteomes" id="UP001247307">
    <property type="component" value="Unassembled WGS sequence"/>
</dbReference>
<reference evidence="1" key="1">
    <citation type="submission" date="2023-07" db="EMBL/GenBank/DDBJ databases">
        <title>Sequencing the genomes of 1000 actinobacteria strains.</title>
        <authorList>
            <person name="Klenk H.-P."/>
        </authorList>
    </citation>
    <scope>NUCLEOTIDE SEQUENCE</scope>
    <source>
        <strain evidence="1">DSM 13988</strain>
    </source>
</reference>
<sequence>MDPDQFATPERKAYPGCTYCGRTFAEPGEIAGLRARGDVTALDDARGRQRTNDHVPSKVLLDDPLPTTLHTVPCCQRCNNGFSAAERYLACLLECVLAGDTDANKFTRPKMARIFNEQGSSNIRKIISDSRMETPDGTFWKSDTQQSHMVLKKMARGHAAVNGFPLLSDPFNFWVLPLEFLTHEQRNEFEYGISDNRLFPETGSFALDQIGRAAGRREDWVTVQPGRYRYSYTVQKACIRVRIVLREYLACEAAWDHP</sequence>
<accession>A0AAE4C4H8</accession>
<gene>
    <name evidence="1" type="ORF">J2S35_000306</name>
</gene>
<name>A0AAE4C4H8_9MICC</name>
<organism evidence="1 2">
    <name type="scientific">Falsarthrobacter nasiphocae</name>
    <dbReference type="NCBI Taxonomy" id="189863"/>
    <lineage>
        <taxon>Bacteria</taxon>
        <taxon>Bacillati</taxon>
        <taxon>Actinomycetota</taxon>
        <taxon>Actinomycetes</taxon>
        <taxon>Micrococcales</taxon>
        <taxon>Micrococcaceae</taxon>
        <taxon>Falsarthrobacter</taxon>
    </lineage>
</organism>
<dbReference type="AlphaFoldDB" id="A0AAE4C4H8"/>
<dbReference type="RefSeq" id="WP_309849077.1">
    <property type="nucleotide sequence ID" value="NZ_BAAAIU010000017.1"/>
</dbReference>
<evidence type="ECO:0000313" key="2">
    <source>
        <dbReference type="Proteomes" id="UP001247307"/>
    </source>
</evidence>
<evidence type="ECO:0000313" key="1">
    <source>
        <dbReference type="EMBL" id="MDR6891366.1"/>
    </source>
</evidence>
<keyword evidence="2" id="KW-1185">Reference proteome</keyword>
<proteinExistence type="predicted"/>
<dbReference type="EMBL" id="JAVDUI010000001">
    <property type="protein sequence ID" value="MDR6891366.1"/>
    <property type="molecule type" value="Genomic_DNA"/>
</dbReference>
<comment type="caution">
    <text evidence="1">The sequence shown here is derived from an EMBL/GenBank/DDBJ whole genome shotgun (WGS) entry which is preliminary data.</text>
</comment>
<protein>
    <submittedName>
        <fullName evidence="1">Uncharacterized protein</fullName>
    </submittedName>
</protein>